<dbReference type="GeneID" id="95510448"/>
<dbReference type="AlphaFoldDB" id="A0A1H4PV55"/>
<dbReference type="SUPFAM" id="SSF53756">
    <property type="entry name" value="UDP-Glycosyltransferase/glycogen phosphorylase"/>
    <property type="match status" value="1"/>
</dbReference>
<dbReference type="GO" id="GO:0016757">
    <property type="term" value="F:glycosyltransferase activity"/>
    <property type="evidence" value="ECO:0007669"/>
    <property type="project" value="UniProtKB-KW"/>
</dbReference>
<dbReference type="InterPro" id="IPR028098">
    <property type="entry name" value="Glyco_trans_4-like_N"/>
</dbReference>
<dbReference type="STRING" id="67331.SAMN04490357_1218"/>
<dbReference type="Proteomes" id="UP000182375">
    <property type="component" value="Unassembled WGS sequence"/>
</dbReference>
<name>A0A1H4PV55_9ACTN</name>
<keyword evidence="2" id="KW-0328">Glycosyltransferase</keyword>
<organism evidence="6 7">
    <name type="scientific">Streptomyces misionensis</name>
    <dbReference type="NCBI Taxonomy" id="67331"/>
    <lineage>
        <taxon>Bacteria</taxon>
        <taxon>Bacillati</taxon>
        <taxon>Actinomycetota</taxon>
        <taxon>Actinomycetes</taxon>
        <taxon>Kitasatosporales</taxon>
        <taxon>Streptomycetaceae</taxon>
        <taxon>Streptomyces</taxon>
    </lineage>
</organism>
<keyword evidence="3 6" id="KW-0808">Transferase</keyword>
<evidence type="ECO:0000313" key="7">
    <source>
        <dbReference type="Proteomes" id="UP000182375"/>
    </source>
</evidence>
<reference evidence="6 7" key="1">
    <citation type="submission" date="2016-10" db="EMBL/GenBank/DDBJ databases">
        <authorList>
            <person name="de Groot N.N."/>
        </authorList>
    </citation>
    <scope>NUCLEOTIDE SEQUENCE [LARGE SCALE GENOMIC DNA]</scope>
    <source>
        <strain evidence="6 7">DSM 40306</strain>
    </source>
</reference>
<accession>A0A1H4PV55</accession>
<dbReference type="RefSeq" id="WP_070026606.1">
    <property type="nucleotide sequence ID" value="NZ_FNTD01000004.1"/>
</dbReference>
<dbReference type="Pfam" id="PF00534">
    <property type="entry name" value="Glycos_transf_1"/>
    <property type="match status" value="1"/>
</dbReference>
<dbReference type="PANTHER" id="PTHR12526:SF635">
    <property type="entry name" value="GLYCOSYL TRANSFERASE GROUP 1"/>
    <property type="match status" value="1"/>
</dbReference>
<evidence type="ECO:0000256" key="1">
    <source>
        <dbReference type="ARBA" id="ARBA00021292"/>
    </source>
</evidence>
<evidence type="ECO:0000256" key="2">
    <source>
        <dbReference type="ARBA" id="ARBA00022676"/>
    </source>
</evidence>
<sequence>MSRTAHTAGRVAMVSEHASPLAALGGPDAGGQNVYVAQVARQLARKGYRVTVYTRRDSTGLPDRVTLIDGVQVVHVPAGPPEPAPKDELLPHMVEFGEFLAGQWAASPPDVVHAHFWMSGLAALSGARGLGVPVVQTYHALGTVKRRYQGAADTSPPQRLAIEEAIGHECARIIATCSDEVAELKAMGLPEDRLSVVPCGVDPVQFSPLPRSRPPGARRRLLAVGRLVPRKGFDRAIRALAGVPDAELLVAGGPEAELLGADPEARRLKALAGEYGVADRVTLLGGVSRTRMPRLMAGADLVLSLPRYEPFGIVPLEAMACATPVVATAVGGQLDTVVDGATGVLVPADDDHDLGAVVRALLADPARLERYGAAGRRRVLTHYTWDRVADGVAGAYGAVSALPSLSGVVR</sequence>
<dbReference type="PANTHER" id="PTHR12526">
    <property type="entry name" value="GLYCOSYLTRANSFERASE"/>
    <property type="match status" value="1"/>
</dbReference>
<evidence type="ECO:0000313" key="6">
    <source>
        <dbReference type="EMBL" id="SEC11315.1"/>
    </source>
</evidence>
<evidence type="ECO:0000259" key="5">
    <source>
        <dbReference type="Pfam" id="PF13439"/>
    </source>
</evidence>
<protein>
    <recommendedName>
        <fullName evidence="1">D-inositol 3-phosphate glycosyltransferase</fullName>
    </recommendedName>
</protein>
<dbReference type="Pfam" id="PF13439">
    <property type="entry name" value="Glyco_transf_4"/>
    <property type="match status" value="1"/>
</dbReference>
<evidence type="ECO:0000259" key="4">
    <source>
        <dbReference type="Pfam" id="PF00534"/>
    </source>
</evidence>
<dbReference type="InterPro" id="IPR001296">
    <property type="entry name" value="Glyco_trans_1"/>
</dbReference>
<evidence type="ECO:0000256" key="3">
    <source>
        <dbReference type="ARBA" id="ARBA00022679"/>
    </source>
</evidence>
<gene>
    <name evidence="6" type="ORF">SAMN04490357_1218</name>
</gene>
<feature type="domain" description="Glycosyltransferase subfamily 4-like N-terminal" evidence="5">
    <location>
        <begin position="30"/>
        <end position="203"/>
    </location>
</feature>
<dbReference type="Gene3D" id="3.40.50.2000">
    <property type="entry name" value="Glycogen Phosphorylase B"/>
    <property type="match status" value="2"/>
</dbReference>
<proteinExistence type="predicted"/>
<dbReference type="EMBL" id="FNTD01000004">
    <property type="protein sequence ID" value="SEC11315.1"/>
    <property type="molecule type" value="Genomic_DNA"/>
</dbReference>
<feature type="domain" description="Glycosyl transferase family 1" evidence="4">
    <location>
        <begin position="215"/>
        <end position="378"/>
    </location>
</feature>